<dbReference type="AlphaFoldDB" id="A0A2P4XVJ8"/>
<organism evidence="1 2">
    <name type="scientific">Phytophthora palmivora</name>
    <dbReference type="NCBI Taxonomy" id="4796"/>
    <lineage>
        <taxon>Eukaryota</taxon>
        <taxon>Sar</taxon>
        <taxon>Stramenopiles</taxon>
        <taxon>Oomycota</taxon>
        <taxon>Peronosporomycetes</taxon>
        <taxon>Peronosporales</taxon>
        <taxon>Peronosporaceae</taxon>
        <taxon>Phytophthora</taxon>
    </lineage>
</organism>
<dbReference type="Proteomes" id="UP000237271">
    <property type="component" value="Unassembled WGS sequence"/>
</dbReference>
<evidence type="ECO:0000313" key="2">
    <source>
        <dbReference type="Proteomes" id="UP000237271"/>
    </source>
</evidence>
<dbReference type="EMBL" id="NCKW01007844">
    <property type="protein sequence ID" value="POM69582.1"/>
    <property type="molecule type" value="Genomic_DNA"/>
</dbReference>
<name>A0A2P4XVJ8_9STRA</name>
<gene>
    <name evidence="1" type="ORF">PHPALM_14114</name>
</gene>
<comment type="caution">
    <text evidence="1">The sequence shown here is derived from an EMBL/GenBank/DDBJ whole genome shotgun (WGS) entry which is preliminary data.</text>
</comment>
<evidence type="ECO:0000313" key="1">
    <source>
        <dbReference type="EMBL" id="POM69582.1"/>
    </source>
</evidence>
<protein>
    <submittedName>
        <fullName evidence="1">Uncharacterized protein</fullName>
    </submittedName>
</protein>
<keyword evidence="2" id="KW-1185">Reference proteome</keyword>
<accession>A0A2P4XVJ8</accession>
<sequence length="35" mass="4224">MKNDRENYTTIRIMVTVDIEDEEHKDDEEEFAFGC</sequence>
<proteinExistence type="predicted"/>
<reference evidence="1 2" key="1">
    <citation type="journal article" date="2017" name="Genome Biol. Evol.">
        <title>Phytophthora megakarya and P. palmivora, closely related causal agents of cacao black pod rot, underwent increases in genome sizes and gene numbers by different mechanisms.</title>
        <authorList>
            <person name="Ali S.S."/>
            <person name="Shao J."/>
            <person name="Lary D.J."/>
            <person name="Kronmiller B."/>
            <person name="Shen D."/>
            <person name="Strem M.D."/>
            <person name="Amoako-Attah I."/>
            <person name="Akrofi A.Y."/>
            <person name="Begoude B.A."/>
            <person name="Ten Hoopen G.M."/>
            <person name="Coulibaly K."/>
            <person name="Kebe B.I."/>
            <person name="Melnick R.L."/>
            <person name="Guiltinan M.J."/>
            <person name="Tyler B.M."/>
            <person name="Meinhardt L.W."/>
            <person name="Bailey B.A."/>
        </authorList>
    </citation>
    <scope>NUCLEOTIDE SEQUENCE [LARGE SCALE GENOMIC DNA]</scope>
    <source>
        <strain evidence="2">sbr112.9</strain>
    </source>
</reference>